<name>A0A8D2LUW8_VARKO</name>
<dbReference type="AlphaFoldDB" id="A0A8D2LUW8"/>
<dbReference type="Proteomes" id="UP000694545">
    <property type="component" value="Unplaced"/>
</dbReference>
<proteinExistence type="predicted"/>
<dbReference type="InterPro" id="IPR002909">
    <property type="entry name" value="IPT_dom"/>
</dbReference>
<organism evidence="2 3">
    <name type="scientific">Varanus komodoensis</name>
    <name type="common">Komodo dragon</name>
    <dbReference type="NCBI Taxonomy" id="61221"/>
    <lineage>
        <taxon>Eukaryota</taxon>
        <taxon>Metazoa</taxon>
        <taxon>Chordata</taxon>
        <taxon>Craniata</taxon>
        <taxon>Vertebrata</taxon>
        <taxon>Euteleostomi</taxon>
        <taxon>Lepidosauria</taxon>
        <taxon>Squamata</taxon>
        <taxon>Bifurcata</taxon>
        <taxon>Unidentata</taxon>
        <taxon>Episquamata</taxon>
        <taxon>Toxicofera</taxon>
        <taxon>Anguimorpha</taxon>
        <taxon>Paleoanguimorpha</taxon>
        <taxon>Varanoidea</taxon>
        <taxon>Varanidae</taxon>
        <taxon>Varanus</taxon>
    </lineage>
</organism>
<evidence type="ECO:0000313" key="2">
    <source>
        <dbReference type="Ensembl" id="ENSVKKP00000027323.1"/>
    </source>
</evidence>
<protein>
    <recommendedName>
        <fullName evidence="1">IPT/TIG domain-containing protein</fullName>
    </recommendedName>
</protein>
<evidence type="ECO:0000259" key="1">
    <source>
        <dbReference type="Pfam" id="PF01833"/>
    </source>
</evidence>
<evidence type="ECO:0000313" key="3">
    <source>
        <dbReference type="Proteomes" id="UP000694545"/>
    </source>
</evidence>
<reference evidence="2" key="1">
    <citation type="submission" date="2025-08" db="UniProtKB">
        <authorList>
            <consortium name="Ensembl"/>
        </authorList>
    </citation>
    <scope>IDENTIFICATION</scope>
</reference>
<accession>A0A8D2LUW8</accession>
<dbReference type="Pfam" id="PF01833">
    <property type="entry name" value="TIG"/>
    <property type="match status" value="1"/>
</dbReference>
<keyword evidence="3" id="KW-1185">Reference proteome</keyword>
<dbReference type="Ensembl" id="ENSVKKT00000027990.1">
    <property type="protein sequence ID" value="ENSVKKP00000027323.1"/>
    <property type="gene ID" value="ENSVKKG00000017791.1"/>
</dbReference>
<sequence>MTDLSECSPIGISCCLIAALTTFSSSFYRYLFFVPSSGEGLNLGISKDEVRVIIGNSVCTVKTLTLNHLYCEPPLQPPQPLNVAEHSNPKIYSPNRKGTWSQYFLHSPQTFL</sequence>
<feature type="domain" description="IPT/TIG" evidence="1">
    <location>
        <begin position="40"/>
        <end position="87"/>
    </location>
</feature>
<reference evidence="2" key="2">
    <citation type="submission" date="2025-09" db="UniProtKB">
        <authorList>
            <consortium name="Ensembl"/>
        </authorList>
    </citation>
    <scope>IDENTIFICATION</scope>
</reference>